<evidence type="ECO:0000313" key="4">
    <source>
        <dbReference type="Proteomes" id="UP001501337"/>
    </source>
</evidence>
<dbReference type="EMBL" id="BAABBO010000009">
    <property type="protein sequence ID" value="GAA3960975.1"/>
    <property type="molecule type" value="Genomic_DNA"/>
</dbReference>
<organism evidence="3 4">
    <name type="scientific">Allohahella marinimesophila</name>
    <dbReference type="NCBI Taxonomy" id="1054972"/>
    <lineage>
        <taxon>Bacteria</taxon>
        <taxon>Pseudomonadati</taxon>
        <taxon>Pseudomonadota</taxon>
        <taxon>Gammaproteobacteria</taxon>
        <taxon>Oceanospirillales</taxon>
        <taxon>Hahellaceae</taxon>
        <taxon>Allohahella</taxon>
    </lineage>
</organism>
<feature type="domain" description="DUF4124" evidence="2">
    <location>
        <begin position="48"/>
        <end position="115"/>
    </location>
</feature>
<evidence type="ECO:0000313" key="3">
    <source>
        <dbReference type="EMBL" id="GAA3960975.1"/>
    </source>
</evidence>
<sequence length="167" mass="18189">MLKWLFRLLTVLSIAAAIALPFYFESFLPGGSKSGSAPVLSVTPERASSANITTVYKWRDSSGTWQYSDHPPSNASDLQVMEINSNVNILQSPRSEAAGTADSERPSEASATTARQTDAKASGEDSTFTLPQSGLPQLLDGSAIRKANEAREIMEQRRNQLDELIER</sequence>
<gene>
    <name evidence="3" type="ORF">GCM10022278_18820</name>
</gene>
<evidence type="ECO:0000259" key="2">
    <source>
        <dbReference type="Pfam" id="PF13511"/>
    </source>
</evidence>
<dbReference type="InterPro" id="IPR025392">
    <property type="entry name" value="DUF4124"/>
</dbReference>
<comment type="caution">
    <text evidence="3">The sequence shown here is derived from an EMBL/GenBank/DDBJ whole genome shotgun (WGS) entry which is preliminary data.</text>
</comment>
<feature type="compositionally biased region" description="Polar residues" evidence="1">
    <location>
        <begin position="124"/>
        <end position="135"/>
    </location>
</feature>
<dbReference type="RefSeq" id="WP_344805632.1">
    <property type="nucleotide sequence ID" value="NZ_BAABBO010000009.1"/>
</dbReference>
<feature type="region of interest" description="Disordered" evidence="1">
    <location>
        <begin position="91"/>
        <end position="140"/>
    </location>
</feature>
<accession>A0ABP7P9V0</accession>
<dbReference type="Pfam" id="PF13511">
    <property type="entry name" value="DUF4124"/>
    <property type="match status" value="1"/>
</dbReference>
<evidence type="ECO:0000256" key="1">
    <source>
        <dbReference type="SAM" id="MobiDB-lite"/>
    </source>
</evidence>
<name>A0ABP7P9V0_9GAMM</name>
<dbReference type="Proteomes" id="UP001501337">
    <property type="component" value="Unassembled WGS sequence"/>
</dbReference>
<proteinExistence type="predicted"/>
<protein>
    <recommendedName>
        <fullName evidence="2">DUF4124 domain-containing protein</fullName>
    </recommendedName>
</protein>
<keyword evidence="4" id="KW-1185">Reference proteome</keyword>
<reference evidence="4" key="1">
    <citation type="journal article" date="2019" name="Int. J. Syst. Evol. Microbiol.">
        <title>The Global Catalogue of Microorganisms (GCM) 10K type strain sequencing project: providing services to taxonomists for standard genome sequencing and annotation.</title>
        <authorList>
            <consortium name="The Broad Institute Genomics Platform"/>
            <consortium name="The Broad Institute Genome Sequencing Center for Infectious Disease"/>
            <person name="Wu L."/>
            <person name="Ma J."/>
        </authorList>
    </citation>
    <scope>NUCLEOTIDE SEQUENCE [LARGE SCALE GENOMIC DNA]</scope>
    <source>
        <strain evidence="4">JCM 17555</strain>
    </source>
</reference>